<dbReference type="EMBL" id="JBHUIJ010000013">
    <property type="protein sequence ID" value="MFD2238134.1"/>
    <property type="molecule type" value="Genomic_DNA"/>
</dbReference>
<comment type="similarity">
    <text evidence="1">Belongs to the ABC transporter superfamily.</text>
</comment>
<gene>
    <name evidence="6" type="ORF">ACFSKQ_11750</name>
</gene>
<evidence type="ECO:0000313" key="6">
    <source>
        <dbReference type="EMBL" id="MFD2238134.1"/>
    </source>
</evidence>
<comment type="caution">
    <text evidence="6">The sequence shown here is derived from an EMBL/GenBank/DDBJ whole genome shotgun (WGS) entry which is preliminary data.</text>
</comment>
<keyword evidence="7" id="KW-1185">Reference proteome</keyword>
<keyword evidence="4 6" id="KW-0067">ATP-binding</keyword>
<dbReference type="PANTHER" id="PTHR42781:SF4">
    <property type="entry name" value="SPERMIDINE_PUTRESCINE IMPORT ATP-BINDING PROTEIN POTA"/>
    <property type="match status" value="1"/>
</dbReference>
<name>A0ABW5CLF7_9HYPH</name>
<reference evidence="7" key="1">
    <citation type="journal article" date="2019" name="Int. J. Syst. Evol. Microbiol.">
        <title>The Global Catalogue of Microorganisms (GCM) 10K type strain sequencing project: providing services to taxonomists for standard genome sequencing and annotation.</title>
        <authorList>
            <consortium name="The Broad Institute Genomics Platform"/>
            <consortium name="The Broad Institute Genome Sequencing Center for Infectious Disease"/>
            <person name="Wu L."/>
            <person name="Ma J."/>
        </authorList>
    </citation>
    <scope>NUCLEOTIDE SEQUENCE [LARGE SCALE GENOMIC DNA]</scope>
    <source>
        <strain evidence="7">ZS-35-S2</strain>
    </source>
</reference>
<keyword evidence="3" id="KW-0547">Nucleotide-binding</keyword>
<dbReference type="SMART" id="SM00382">
    <property type="entry name" value="AAA"/>
    <property type="match status" value="1"/>
</dbReference>
<dbReference type="InterPro" id="IPR003439">
    <property type="entry name" value="ABC_transporter-like_ATP-bd"/>
</dbReference>
<organism evidence="6 7">
    <name type="scientific">Aureimonas populi</name>
    <dbReference type="NCBI Taxonomy" id="1701758"/>
    <lineage>
        <taxon>Bacteria</taxon>
        <taxon>Pseudomonadati</taxon>
        <taxon>Pseudomonadota</taxon>
        <taxon>Alphaproteobacteria</taxon>
        <taxon>Hyphomicrobiales</taxon>
        <taxon>Aurantimonadaceae</taxon>
        <taxon>Aureimonas</taxon>
    </lineage>
</organism>
<evidence type="ECO:0000256" key="1">
    <source>
        <dbReference type="ARBA" id="ARBA00005417"/>
    </source>
</evidence>
<keyword evidence="2" id="KW-0813">Transport</keyword>
<dbReference type="PROSITE" id="PS00211">
    <property type="entry name" value="ABC_TRANSPORTER_1"/>
    <property type="match status" value="1"/>
</dbReference>
<evidence type="ECO:0000256" key="4">
    <source>
        <dbReference type="ARBA" id="ARBA00022840"/>
    </source>
</evidence>
<dbReference type="Gene3D" id="3.40.50.300">
    <property type="entry name" value="P-loop containing nucleotide triphosphate hydrolases"/>
    <property type="match status" value="1"/>
</dbReference>
<evidence type="ECO:0000313" key="7">
    <source>
        <dbReference type="Proteomes" id="UP001597371"/>
    </source>
</evidence>
<dbReference type="InterPro" id="IPR050093">
    <property type="entry name" value="ABC_SmlMolc_Importer"/>
</dbReference>
<sequence>MAQIELGDVTRRFGTGAAAVDGLNLHVPAGCFLALLGPSGCGKTTALRLIAGLERPDSGVIGIGGRLVAGDGLFVEPEDRGIGMVFQSYALWPHMDVFANVEFGLRVRRLPAAERRARVRDALELVGLAGHARRRPHELSGGQRQRVALARSLAVRPSVILLDEPLANLDAHLREQMQAEFRRIHREAKTTFVFVTHDQAEAMALADLVAVMDAGRLQQVADAQTLFRKPACAMVARFIAGGRTVPVAVAPERPAEGLCRIRLQEQVFDLPGDAPSGQGLLCLRPRDLALAQEGGPGPRLHGHVEDARFEGGDHLLTVVIEDGPHRSRVTVRSASARRRGEAVSLAATGGWVLRAA</sequence>
<dbReference type="Pfam" id="PF08402">
    <property type="entry name" value="TOBE_2"/>
    <property type="match status" value="1"/>
</dbReference>
<dbReference type="PROSITE" id="PS50893">
    <property type="entry name" value="ABC_TRANSPORTER_2"/>
    <property type="match status" value="1"/>
</dbReference>
<dbReference type="Proteomes" id="UP001597371">
    <property type="component" value="Unassembled WGS sequence"/>
</dbReference>
<evidence type="ECO:0000256" key="3">
    <source>
        <dbReference type="ARBA" id="ARBA00022741"/>
    </source>
</evidence>
<dbReference type="InterPro" id="IPR017871">
    <property type="entry name" value="ABC_transporter-like_CS"/>
</dbReference>
<dbReference type="SUPFAM" id="SSF50331">
    <property type="entry name" value="MOP-like"/>
    <property type="match status" value="1"/>
</dbReference>
<dbReference type="SUPFAM" id="SSF52540">
    <property type="entry name" value="P-loop containing nucleoside triphosphate hydrolases"/>
    <property type="match status" value="1"/>
</dbReference>
<dbReference type="Pfam" id="PF00005">
    <property type="entry name" value="ABC_tran"/>
    <property type="match status" value="1"/>
</dbReference>
<accession>A0ABW5CLF7</accession>
<dbReference type="GO" id="GO:0005524">
    <property type="term" value="F:ATP binding"/>
    <property type="evidence" value="ECO:0007669"/>
    <property type="project" value="UniProtKB-KW"/>
</dbReference>
<feature type="domain" description="ABC transporter" evidence="5">
    <location>
        <begin position="4"/>
        <end position="239"/>
    </location>
</feature>
<proteinExistence type="inferred from homology"/>
<dbReference type="InterPro" id="IPR027417">
    <property type="entry name" value="P-loop_NTPase"/>
</dbReference>
<dbReference type="PANTHER" id="PTHR42781">
    <property type="entry name" value="SPERMIDINE/PUTRESCINE IMPORT ATP-BINDING PROTEIN POTA"/>
    <property type="match status" value="1"/>
</dbReference>
<dbReference type="InterPro" id="IPR008995">
    <property type="entry name" value="Mo/tungstate-bd_C_term_dom"/>
</dbReference>
<protein>
    <submittedName>
        <fullName evidence="6">ABC transporter ATP-binding protein</fullName>
    </submittedName>
</protein>
<evidence type="ECO:0000256" key="2">
    <source>
        <dbReference type="ARBA" id="ARBA00022448"/>
    </source>
</evidence>
<dbReference type="InterPro" id="IPR013611">
    <property type="entry name" value="Transp-assoc_OB_typ2"/>
</dbReference>
<evidence type="ECO:0000259" key="5">
    <source>
        <dbReference type="PROSITE" id="PS50893"/>
    </source>
</evidence>
<dbReference type="RefSeq" id="WP_209739041.1">
    <property type="nucleotide sequence ID" value="NZ_CP072611.1"/>
</dbReference>
<dbReference type="InterPro" id="IPR003593">
    <property type="entry name" value="AAA+_ATPase"/>
</dbReference>